<dbReference type="PANTHER" id="PTHR30437">
    <property type="entry name" value="TRANSCRIPTION ELONGATION FACTOR GREA"/>
    <property type="match status" value="1"/>
</dbReference>
<dbReference type="Pfam" id="PF01272">
    <property type="entry name" value="GreA_GreB"/>
    <property type="match status" value="1"/>
</dbReference>
<evidence type="ECO:0000259" key="11">
    <source>
        <dbReference type="Pfam" id="PF03449"/>
    </source>
</evidence>
<keyword evidence="12" id="KW-0251">Elongation factor</keyword>
<dbReference type="NCBIfam" id="TIGR01462">
    <property type="entry name" value="greA"/>
    <property type="match status" value="1"/>
</dbReference>
<evidence type="ECO:0000313" key="12">
    <source>
        <dbReference type="EMBL" id="ODN30835.1"/>
    </source>
</evidence>
<dbReference type="SUPFAM" id="SSF54534">
    <property type="entry name" value="FKBP-like"/>
    <property type="match status" value="1"/>
</dbReference>
<dbReference type="GO" id="GO:0032784">
    <property type="term" value="P:regulation of DNA-templated transcription elongation"/>
    <property type="evidence" value="ECO:0007669"/>
    <property type="project" value="UniProtKB-UniRule"/>
</dbReference>
<dbReference type="PROSITE" id="PS00829">
    <property type="entry name" value="GREAB_1"/>
    <property type="match status" value="1"/>
</dbReference>
<evidence type="ECO:0000256" key="9">
    <source>
        <dbReference type="RuleBase" id="RU000556"/>
    </source>
</evidence>
<dbReference type="HAMAP" id="MF_00105">
    <property type="entry name" value="GreA_GreB"/>
    <property type="match status" value="1"/>
</dbReference>
<dbReference type="GO" id="GO:0003746">
    <property type="term" value="F:translation elongation factor activity"/>
    <property type="evidence" value="ECO:0007669"/>
    <property type="project" value="UniProtKB-KW"/>
</dbReference>
<dbReference type="InterPro" id="IPR006359">
    <property type="entry name" value="Tscrpt_elong_fac_GreA"/>
</dbReference>
<evidence type="ECO:0000256" key="3">
    <source>
        <dbReference type="ARBA" id="ARBA00023015"/>
    </source>
</evidence>
<evidence type="ECO:0000259" key="10">
    <source>
        <dbReference type="Pfam" id="PF01272"/>
    </source>
</evidence>
<dbReference type="InterPro" id="IPR023459">
    <property type="entry name" value="Tscrpt_elong_fac_GreA/B_fam"/>
</dbReference>
<feature type="domain" description="Transcription elongation factor GreA/GreB N-terminal" evidence="11">
    <location>
        <begin position="5"/>
        <end position="74"/>
    </location>
</feature>
<dbReference type="SUPFAM" id="SSF46557">
    <property type="entry name" value="GreA transcript cleavage protein, N-terminal domain"/>
    <property type="match status" value="1"/>
</dbReference>
<keyword evidence="3 8" id="KW-0805">Transcription regulation</keyword>
<dbReference type="GO" id="GO:0070063">
    <property type="term" value="F:RNA polymerase binding"/>
    <property type="evidence" value="ECO:0007669"/>
    <property type="project" value="InterPro"/>
</dbReference>
<comment type="similarity">
    <text evidence="1 8 9">Belongs to the GreA/GreB family.</text>
</comment>
<dbReference type="AlphaFoldDB" id="A0A1E3G3I6"/>
<keyword evidence="5 8" id="KW-0804">Transcription</keyword>
<dbReference type="NCBIfam" id="NF001263">
    <property type="entry name" value="PRK00226.1-4"/>
    <property type="match status" value="1"/>
</dbReference>
<comment type="caution">
    <text evidence="12">The sequence shown here is derived from an EMBL/GenBank/DDBJ whole genome shotgun (WGS) entry which is preliminary data.</text>
</comment>
<accession>A0A1E3G3I6</accession>
<evidence type="ECO:0000256" key="1">
    <source>
        <dbReference type="ARBA" id="ARBA00008213"/>
    </source>
</evidence>
<dbReference type="InterPro" id="IPR018151">
    <property type="entry name" value="TF_GreA/GreB_CS"/>
</dbReference>
<dbReference type="InterPro" id="IPR036953">
    <property type="entry name" value="GreA/GreB_C_sf"/>
</dbReference>
<dbReference type="RefSeq" id="WP_069292673.1">
    <property type="nucleotide sequence ID" value="NZ_CP140110.1"/>
</dbReference>
<dbReference type="FunFam" id="1.10.287.180:FF:000001">
    <property type="entry name" value="Transcription elongation factor GreA"/>
    <property type="match status" value="1"/>
</dbReference>
<dbReference type="InterPro" id="IPR028624">
    <property type="entry name" value="Tscrpt_elong_fac_GreA/B"/>
</dbReference>
<dbReference type="Gene3D" id="3.10.50.30">
    <property type="entry name" value="Transcription elongation factor, GreA/GreB, C-terminal domain"/>
    <property type="match status" value="1"/>
</dbReference>
<keyword evidence="12" id="KW-0648">Protein biosynthesis</keyword>
<sequence length="157" mass="17734">MEKVKLTKQGYEKLKQELDELKRQLMFEIPERIKAARELGDLSENSEYQEAKNEQGRIASRINELEQMLMNAEIISEANSDYSVVNLGDWVLLKNLDTGEELKVQLVNPQEADIFSNKISVESPLGRSINGAKKGQTVKIKAPKGIVKYQIVDISGQ</sequence>
<dbReference type="Proteomes" id="UP000094570">
    <property type="component" value="Unassembled WGS sequence"/>
</dbReference>
<comment type="function">
    <text evidence="6 8 9">Necessary for efficient RNA polymerase transcription elongation past template-encoded arresting sites. The arresting sites in DNA have the property of trapping a certain fraction of elongating RNA polymerases that pass through, resulting in locked ternary complexes. Cleavage of the nascent transcript by cleavage factors such as GreA or GreB allows the resumption of elongation from the new 3'terminus. GreA releases sequences of 2 to 3 nucleotides.</text>
</comment>
<dbReference type="STRING" id="1008305.A4H02_02905"/>
<evidence type="ECO:0000256" key="8">
    <source>
        <dbReference type="HAMAP-Rule" id="MF_00105"/>
    </source>
</evidence>
<gene>
    <name evidence="8" type="primary">greA</name>
    <name evidence="12" type="ORF">A4H02_02905</name>
</gene>
<evidence type="ECO:0000256" key="2">
    <source>
        <dbReference type="ARBA" id="ARBA00013729"/>
    </source>
</evidence>
<dbReference type="Gene3D" id="1.10.287.180">
    <property type="entry name" value="Transcription elongation factor, GreA/GreB, N-terminal domain"/>
    <property type="match status" value="1"/>
</dbReference>
<evidence type="ECO:0000256" key="5">
    <source>
        <dbReference type="ARBA" id="ARBA00023163"/>
    </source>
</evidence>
<dbReference type="EMBL" id="LWAF01000003">
    <property type="protein sequence ID" value="ODN30835.1"/>
    <property type="molecule type" value="Genomic_DNA"/>
</dbReference>
<evidence type="ECO:0000256" key="7">
    <source>
        <dbReference type="ARBA" id="ARBA00030776"/>
    </source>
</evidence>
<dbReference type="InterPro" id="IPR022691">
    <property type="entry name" value="Tscrpt_elong_fac_GreA/B_N"/>
</dbReference>
<proteinExistence type="inferred from homology"/>
<feature type="domain" description="Transcription elongation factor GreA/GreB C-terminal" evidence="10">
    <location>
        <begin position="83"/>
        <end position="155"/>
    </location>
</feature>
<dbReference type="GO" id="GO:0003677">
    <property type="term" value="F:DNA binding"/>
    <property type="evidence" value="ECO:0007669"/>
    <property type="project" value="UniProtKB-UniRule"/>
</dbReference>
<dbReference type="Pfam" id="PF03449">
    <property type="entry name" value="GreA_GreB_N"/>
    <property type="match status" value="1"/>
</dbReference>
<dbReference type="InterPro" id="IPR001437">
    <property type="entry name" value="Tscrpt_elong_fac_GreA/B_C"/>
</dbReference>
<dbReference type="PIRSF" id="PIRSF006092">
    <property type="entry name" value="GreA_GreB"/>
    <property type="match status" value="1"/>
</dbReference>
<dbReference type="InterPro" id="IPR036805">
    <property type="entry name" value="Tscrpt_elong_fac_GreA/B_N_sf"/>
</dbReference>
<dbReference type="GO" id="GO:0006354">
    <property type="term" value="P:DNA-templated transcription elongation"/>
    <property type="evidence" value="ECO:0007669"/>
    <property type="project" value="TreeGrafter"/>
</dbReference>
<name>A0A1E3G3I6_9BACT</name>
<protein>
    <recommendedName>
        <fullName evidence="2 8">Transcription elongation factor GreA</fullName>
    </recommendedName>
    <alternativeName>
        <fullName evidence="7 8">Transcript cleavage factor GreA</fullName>
    </alternativeName>
</protein>
<dbReference type="OrthoDB" id="9808774at2"/>
<dbReference type="PANTHER" id="PTHR30437:SF4">
    <property type="entry name" value="TRANSCRIPTION ELONGATION FACTOR GREA"/>
    <property type="match status" value="1"/>
</dbReference>
<evidence type="ECO:0000256" key="4">
    <source>
        <dbReference type="ARBA" id="ARBA00023125"/>
    </source>
</evidence>
<reference evidence="13" key="1">
    <citation type="submission" date="2016-04" db="EMBL/GenBank/DDBJ databases">
        <title>The genome sequence project of a novel Fervidobacterium isolate from a hot spring in Thailand.</title>
        <authorList>
            <person name="Gonzalez J.M."/>
            <person name="Cuecas A."/>
            <person name="Kanoksilapatham W."/>
        </authorList>
    </citation>
    <scope>NUCLEOTIDE SEQUENCE [LARGE SCALE GENOMIC DNA]</scope>
    <source>
        <strain evidence="13">FC2004</strain>
    </source>
</reference>
<organism evidence="12 13">
    <name type="scientific">Fervidobacterium thailandense</name>
    <dbReference type="NCBI Taxonomy" id="1008305"/>
    <lineage>
        <taxon>Bacteria</taxon>
        <taxon>Thermotogati</taxon>
        <taxon>Thermotogota</taxon>
        <taxon>Thermotogae</taxon>
        <taxon>Thermotogales</taxon>
        <taxon>Fervidobacteriaceae</taxon>
        <taxon>Fervidobacterium</taxon>
    </lineage>
</organism>
<evidence type="ECO:0000313" key="13">
    <source>
        <dbReference type="Proteomes" id="UP000094570"/>
    </source>
</evidence>
<evidence type="ECO:0000256" key="6">
    <source>
        <dbReference type="ARBA" id="ARBA00024916"/>
    </source>
</evidence>
<keyword evidence="4 8" id="KW-0238">DNA-binding</keyword>
<keyword evidence="13" id="KW-1185">Reference proteome</keyword>